<feature type="compositionally biased region" description="Basic and acidic residues" evidence="1">
    <location>
        <begin position="14"/>
        <end position="24"/>
    </location>
</feature>
<dbReference type="Proteomes" id="UP001142393">
    <property type="component" value="Unassembled WGS sequence"/>
</dbReference>
<organism evidence="2 4">
    <name type="scientific">Lentinula detonsa</name>
    <dbReference type="NCBI Taxonomy" id="2804962"/>
    <lineage>
        <taxon>Eukaryota</taxon>
        <taxon>Fungi</taxon>
        <taxon>Dikarya</taxon>
        <taxon>Basidiomycota</taxon>
        <taxon>Agaricomycotina</taxon>
        <taxon>Agaricomycetes</taxon>
        <taxon>Agaricomycetidae</taxon>
        <taxon>Agaricales</taxon>
        <taxon>Marasmiineae</taxon>
        <taxon>Omphalotaceae</taxon>
        <taxon>Lentinula</taxon>
    </lineage>
</organism>
<protein>
    <submittedName>
        <fullName evidence="2">Uncharacterized protein</fullName>
    </submittedName>
</protein>
<feature type="compositionally biased region" description="Polar residues" evidence="1">
    <location>
        <begin position="249"/>
        <end position="263"/>
    </location>
</feature>
<dbReference type="EMBL" id="MU802158">
    <property type="protein sequence ID" value="KAJ3980789.1"/>
    <property type="molecule type" value="Genomic_DNA"/>
</dbReference>
<reference evidence="3" key="1">
    <citation type="submission" date="2022-08" db="EMBL/GenBank/DDBJ databases">
        <authorList>
            <consortium name="DOE Joint Genome Institute"/>
            <person name="Min B."/>
            <person name="Riley R."/>
            <person name="Sierra-Patev S."/>
            <person name="Naranjo-Ortiz M."/>
            <person name="Looney B."/>
            <person name="Konkel Z."/>
            <person name="Slot J.C."/>
            <person name="Sakamoto Y."/>
            <person name="Steenwyk J.L."/>
            <person name="Rokas A."/>
            <person name="Carro J."/>
            <person name="Camarero S."/>
            <person name="Ferreira P."/>
            <person name="Molpeceres G."/>
            <person name="Ruiz-Duenas F.J."/>
            <person name="Serrano A."/>
            <person name="Henrissat B."/>
            <person name="Drula E."/>
            <person name="Hughes K.W."/>
            <person name="Mata J.L."/>
            <person name="Ishikawa N.K."/>
            <person name="Vargas-Isla R."/>
            <person name="Ushijima S."/>
            <person name="Smith C.A."/>
            <person name="Ahrendt S."/>
            <person name="Andreopoulos W."/>
            <person name="He G."/>
            <person name="Labutti K."/>
            <person name="Lipzen A."/>
            <person name="Ng V."/>
            <person name="Sandor L."/>
            <person name="Barry K."/>
            <person name="Martinez A.T."/>
            <person name="Xiao Y."/>
            <person name="Gibbons J.G."/>
            <person name="Terashima K."/>
            <person name="Hibbett D.S."/>
            <person name="Grigoriev I.V."/>
        </authorList>
    </citation>
    <scope>NUCLEOTIDE SEQUENCE</scope>
    <source>
        <strain evidence="3">TFB7829</strain>
    </source>
</reference>
<dbReference type="EMBL" id="JANVFU010000002">
    <property type="protein sequence ID" value="KAJ3748531.1"/>
    <property type="molecule type" value="Genomic_DNA"/>
</dbReference>
<accession>A0AA38PSD1</accession>
<feature type="compositionally biased region" description="Low complexity" evidence="1">
    <location>
        <begin position="216"/>
        <end position="228"/>
    </location>
</feature>
<sequence length="263" mass="28525">MDPPDSLEKIFQRVEEESQRRAEAEIPVSKDQVKNQEGELTKPTPIDMQKLSSLKSRRRGSVSITRFGQLADDSSAKDPPASTPPTSPTIITALAAQSPFYQSQLLNTSHDSIGSHTFDNEGSHAEDDNHVTQVHRIAARQTLSRTVGSFLPRRLSRARSRPVIEDSDGTLVIGVSVKAATATVEESSAESHLPSTTVTVGASLAPKLQSKESKSSLRSTSSNSKWVSNNNWVAKAKDFTKKLRRKSGQPLTQPAPRSTSPGS</sequence>
<reference evidence="2 4" key="3">
    <citation type="journal article" date="2023" name="Proc. Natl. Acad. Sci. U.S.A.">
        <title>A global phylogenomic analysis of the shiitake genus Lentinula.</title>
        <authorList>
            <person name="Sierra-Patev S."/>
            <person name="Min B."/>
            <person name="Naranjo-Ortiz M."/>
            <person name="Looney B."/>
            <person name="Konkel Z."/>
            <person name="Slot J.C."/>
            <person name="Sakamoto Y."/>
            <person name="Steenwyk J.L."/>
            <person name="Rokas A."/>
            <person name="Carro J."/>
            <person name="Camarero S."/>
            <person name="Ferreira P."/>
            <person name="Molpeceres G."/>
            <person name="Ruiz-Duenas F.J."/>
            <person name="Serrano A."/>
            <person name="Henrissat B."/>
            <person name="Drula E."/>
            <person name="Hughes K.W."/>
            <person name="Mata J.L."/>
            <person name="Ishikawa N.K."/>
            <person name="Vargas-Isla R."/>
            <person name="Ushijima S."/>
            <person name="Smith C.A."/>
            <person name="Donoghue J."/>
            <person name="Ahrendt S."/>
            <person name="Andreopoulos W."/>
            <person name="He G."/>
            <person name="LaButti K."/>
            <person name="Lipzen A."/>
            <person name="Ng V."/>
            <person name="Riley R."/>
            <person name="Sandor L."/>
            <person name="Barry K."/>
            <person name="Martinez A.T."/>
            <person name="Xiao Y."/>
            <person name="Gibbons J.G."/>
            <person name="Terashima K."/>
            <person name="Grigoriev I.V."/>
            <person name="Hibbett D."/>
        </authorList>
    </citation>
    <scope>NUCLEOTIDE SEQUENCE [LARGE SCALE GENOMIC DNA]</scope>
    <source>
        <strain evidence="2 4">TFB7810</strain>
    </source>
</reference>
<name>A0A9W8P7D3_9AGAR</name>
<feature type="region of interest" description="Disordered" evidence="1">
    <location>
        <begin position="14"/>
        <end position="88"/>
    </location>
</feature>
<keyword evidence="4" id="KW-1185">Reference proteome</keyword>
<evidence type="ECO:0000313" key="4">
    <source>
        <dbReference type="Proteomes" id="UP001142393"/>
    </source>
</evidence>
<accession>A0A9W8P7D3</accession>
<feature type="region of interest" description="Disordered" evidence="1">
    <location>
        <begin position="242"/>
        <end position="263"/>
    </location>
</feature>
<proteinExistence type="predicted"/>
<evidence type="ECO:0000313" key="2">
    <source>
        <dbReference type="EMBL" id="KAJ3748531.1"/>
    </source>
</evidence>
<gene>
    <name evidence="2" type="ORF">DFH05DRAFT_569959</name>
    <name evidence="3" type="ORF">F5890DRAFT_641484</name>
</gene>
<feature type="region of interest" description="Disordered" evidence="1">
    <location>
        <begin position="208"/>
        <end position="228"/>
    </location>
</feature>
<feature type="compositionally biased region" description="Basic and acidic residues" evidence="1">
    <location>
        <begin position="31"/>
        <end position="40"/>
    </location>
</feature>
<evidence type="ECO:0000256" key="1">
    <source>
        <dbReference type="SAM" id="MobiDB-lite"/>
    </source>
</evidence>
<evidence type="ECO:0000313" key="3">
    <source>
        <dbReference type="EMBL" id="KAJ3980789.1"/>
    </source>
</evidence>
<dbReference type="Proteomes" id="UP001163850">
    <property type="component" value="Unassembled WGS sequence"/>
</dbReference>
<reference evidence="2" key="2">
    <citation type="submission" date="2022-08" db="EMBL/GenBank/DDBJ databases">
        <authorList>
            <consortium name="DOE Joint Genome Institute"/>
            <person name="Min B."/>
            <person name="Sierra-Patev S."/>
            <person name="Naranjo-Ortiz M."/>
            <person name="Looney B."/>
            <person name="Konkel Z."/>
            <person name="Slot J.C."/>
            <person name="Sakamoto Y."/>
            <person name="Steenwyk J.L."/>
            <person name="Rokas A."/>
            <person name="Carro J."/>
            <person name="Camarero S."/>
            <person name="Ferreira P."/>
            <person name="Molpeceres G."/>
            <person name="Ruiz-duenas F.J."/>
            <person name="Serrano A."/>
            <person name="Henrissat B."/>
            <person name="Drula E."/>
            <person name="Hughes K.W."/>
            <person name="Mata J.L."/>
            <person name="Ishikawa N.K."/>
            <person name="Vargas-Isla R."/>
            <person name="Ushijima S."/>
            <person name="Smith C.A."/>
            <person name="Ahrendt S."/>
            <person name="Andreopoulos W."/>
            <person name="He G."/>
            <person name="LaButti K."/>
            <person name="Lipzen A."/>
            <person name="Ng V."/>
            <person name="Riley R."/>
            <person name="Sandor L."/>
            <person name="Barry K."/>
            <person name="Martinez A.T."/>
            <person name="Xiao Y."/>
            <person name="Gibbons J.G."/>
            <person name="Terashima K."/>
            <person name="Hibbett D.S."/>
            <person name="Grigoriev I.V."/>
        </authorList>
    </citation>
    <scope>NUCLEOTIDE SEQUENCE</scope>
    <source>
        <strain evidence="2">TFB7810</strain>
    </source>
</reference>
<dbReference type="AlphaFoldDB" id="A0A9W8P7D3"/>
<comment type="caution">
    <text evidence="2">The sequence shown here is derived from an EMBL/GenBank/DDBJ whole genome shotgun (WGS) entry which is preliminary data.</text>
</comment>
<feature type="compositionally biased region" description="Low complexity" evidence="1">
    <location>
        <begin position="70"/>
        <end position="80"/>
    </location>
</feature>